<dbReference type="GO" id="GO:0007099">
    <property type="term" value="P:centriole replication"/>
    <property type="evidence" value="ECO:0007669"/>
    <property type="project" value="TreeGrafter"/>
</dbReference>
<dbReference type="GO" id="GO:0035371">
    <property type="term" value="C:microtubule plus-end"/>
    <property type="evidence" value="ECO:0007669"/>
    <property type="project" value="TreeGrafter"/>
</dbReference>
<gene>
    <name evidence="4" type="ORF">CRENBAI_011375</name>
</gene>
<evidence type="ECO:0000313" key="5">
    <source>
        <dbReference type="Proteomes" id="UP001311232"/>
    </source>
</evidence>
<dbReference type="InterPro" id="IPR012943">
    <property type="entry name" value="Cnn_1N"/>
</dbReference>
<dbReference type="GO" id="GO:0046600">
    <property type="term" value="P:negative regulation of centriole replication"/>
    <property type="evidence" value="ECO:0007669"/>
    <property type="project" value="TreeGrafter"/>
</dbReference>
<comment type="subcellular location">
    <subcellularLocation>
        <location evidence="1">Cytoplasm</location>
    </subcellularLocation>
</comment>
<name>A0AAV9SE52_9TELE</name>
<evidence type="ECO:0000256" key="1">
    <source>
        <dbReference type="ARBA" id="ARBA00004496"/>
    </source>
</evidence>
<evidence type="ECO:0000313" key="4">
    <source>
        <dbReference type="EMBL" id="KAK5619610.1"/>
    </source>
</evidence>
<dbReference type="Pfam" id="PF07989">
    <property type="entry name" value="Cnn_1N"/>
    <property type="match status" value="1"/>
</dbReference>
<protein>
    <recommendedName>
        <fullName evidence="3">Centrosomin N-terminal motif 1 domain-containing protein</fullName>
    </recommendedName>
</protein>
<organism evidence="4 5">
    <name type="scientific">Crenichthys baileyi</name>
    <name type="common">White River springfish</name>
    <dbReference type="NCBI Taxonomy" id="28760"/>
    <lineage>
        <taxon>Eukaryota</taxon>
        <taxon>Metazoa</taxon>
        <taxon>Chordata</taxon>
        <taxon>Craniata</taxon>
        <taxon>Vertebrata</taxon>
        <taxon>Euteleostomi</taxon>
        <taxon>Actinopterygii</taxon>
        <taxon>Neopterygii</taxon>
        <taxon>Teleostei</taxon>
        <taxon>Neoteleostei</taxon>
        <taxon>Acanthomorphata</taxon>
        <taxon>Ovalentaria</taxon>
        <taxon>Atherinomorphae</taxon>
        <taxon>Cyprinodontiformes</taxon>
        <taxon>Goodeidae</taxon>
        <taxon>Crenichthys</taxon>
    </lineage>
</organism>
<accession>A0AAV9SE52</accession>
<dbReference type="GO" id="GO:0097431">
    <property type="term" value="C:mitotic spindle pole"/>
    <property type="evidence" value="ECO:0007669"/>
    <property type="project" value="TreeGrafter"/>
</dbReference>
<dbReference type="GO" id="GO:0043015">
    <property type="term" value="F:gamma-tubulin binding"/>
    <property type="evidence" value="ECO:0007669"/>
    <property type="project" value="TreeGrafter"/>
</dbReference>
<keyword evidence="5" id="KW-1185">Reference proteome</keyword>
<dbReference type="PANTHER" id="PTHR46930">
    <property type="entry name" value="CDK5 REGULATORY SUBUNIT-ASSOCIATED PROTEIN 2"/>
    <property type="match status" value="1"/>
</dbReference>
<reference evidence="4 5" key="1">
    <citation type="submission" date="2021-06" db="EMBL/GenBank/DDBJ databases">
        <authorList>
            <person name="Palmer J.M."/>
        </authorList>
    </citation>
    <scope>NUCLEOTIDE SEQUENCE [LARGE SCALE GENOMIC DNA]</scope>
    <source>
        <strain evidence="4 5">MEX-2019</strain>
        <tissue evidence="4">Muscle</tissue>
    </source>
</reference>
<dbReference type="GO" id="GO:0005737">
    <property type="term" value="C:cytoplasm"/>
    <property type="evidence" value="ECO:0007669"/>
    <property type="project" value="UniProtKB-SubCell"/>
</dbReference>
<evidence type="ECO:0000259" key="3">
    <source>
        <dbReference type="Pfam" id="PF07989"/>
    </source>
</evidence>
<dbReference type="InterPro" id="IPR042791">
    <property type="entry name" value="CDK5RAP2"/>
</dbReference>
<sequence>MAPRCRRRAQLENVRIAGIKELLLLVKTENSKRCASLRSASYKDEAEGDGHCLHGDSTISLFQRCGTIDYFQLQKLAAGREKMAEEAYLSAVNFKLCMDFLMCRITRVAACVHMQSMGTAEPPAVPAIMSNSCFRGYRTISQHLNDLKKENFSLKLRIYFLEEKIQQKFEESSDDVHKR</sequence>
<proteinExistence type="predicted"/>
<dbReference type="EMBL" id="JAHHUM010000507">
    <property type="protein sequence ID" value="KAK5619610.1"/>
    <property type="molecule type" value="Genomic_DNA"/>
</dbReference>
<dbReference type="GO" id="GO:0007059">
    <property type="term" value="P:chromosome segregation"/>
    <property type="evidence" value="ECO:0007669"/>
    <property type="project" value="TreeGrafter"/>
</dbReference>
<dbReference type="GO" id="GO:0000242">
    <property type="term" value="C:pericentriolar material"/>
    <property type="evidence" value="ECO:0007669"/>
    <property type="project" value="TreeGrafter"/>
</dbReference>
<dbReference type="AlphaFoldDB" id="A0AAV9SE52"/>
<dbReference type="GO" id="GO:0000132">
    <property type="term" value="P:establishment of mitotic spindle orientation"/>
    <property type="evidence" value="ECO:0007669"/>
    <property type="project" value="TreeGrafter"/>
</dbReference>
<evidence type="ECO:0000256" key="2">
    <source>
        <dbReference type="ARBA" id="ARBA00022490"/>
    </source>
</evidence>
<comment type="caution">
    <text evidence="4">The sequence shown here is derived from an EMBL/GenBank/DDBJ whole genome shotgun (WGS) entry which is preliminary data.</text>
</comment>
<feature type="domain" description="Centrosomin N-terminal motif 1" evidence="3">
    <location>
        <begin position="140"/>
        <end position="178"/>
    </location>
</feature>
<dbReference type="Proteomes" id="UP001311232">
    <property type="component" value="Unassembled WGS sequence"/>
</dbReference>
<dbReference type="PANTHER" id="PTHR46930:SF1">
    <property type="entry name" value="CDK5 REGULATORY SUBUNIT-ASSOCIATED PROTEIN 2"/>
    <property type="match status" value="1"/>
</dbReference>
<dbReference type="GO" id="GO:0001578">
    <property type="term" value="P:microtubule bundle formation"/>
    <property type="evidence" value="ECO:0007669"/>
    <property type="project" value="TreeGrafter"/>
</dbReference>
<keyword evidence="2" id="KW-0963">Cytoplasm</keyword>
<dbReference type="GO" id="GO:0008017">
    <property type="term" value="F:microtubule binding"/>
    <property type="evidence" value="ECO:0007669"/>
    <property type="project" value="TreeGrafter"/>
</dbReference>
<dbReference type="GO" id="GO:0090266">
    <property type="term" value="P:regulation of mitotic cell cycle spindle assembly checkpoint"/>
    <property type="evidence" value="ECO:0007669"/>
    <property type="project" value="TreeGrafter"/>
</dbReference>
<feature type="non-terminal residue" evidence="4">
    <location>
        <position position="179"/>
    </location>
</feature>